<keyword evidence="3" id="KW-1185">Reference proteome</keyword>
<feature type="domain" description="UvrC family homology region profile" evidence="1">
    <location>
        <begin position="151"/>
        <end position="263"/>
    </location>
</feature>
<dbReference type="SUPFAM" id="SSF46600">
    <property type="entry name" value="C-terminal UvrC-binding domain of UvrB"/>
    <property type="match status" value="1"/>
</dbReference>
<dbReference type="GO" id="GO:0009381">
    <property type="term" value="F:excinuclease ABC activity"/>
    <property type="evidence" value="ECO:0007669"/>
    <property type="project" value="InterPro"/>
</dbReference>
<proteinExistence type="predicted"/>
<dbReference type="GO" id="GO:0009380">
    <property type="term" value="C:excinuclease repair complex"/>
    <property type="evidence" value="ECO:0007669"/>
    <property type="project" value="TreeGrafter"/>
</dbReference>
<dbReference type="GO" id="GO:0006974">
    <property type="term" value="P:DNA damage response"/>
    <property type="evidence" value="ECO:0007669"/>
    <property type="project" value="TreeGrafter"/>
</dbReference>
<gene>
    <name evidence="2" type="ORF">MICH65_0611</name>
</gene>
<dbReference type="Pfam" id="PF08459">
    <property type="entry name" value="UvrC_RNaseH_dom"/>
    <property type="match status" value="1"/>
</dbReference>
<accession>A0A857NCL0</accession>
<protein>
    <submittedName>
        <fullName evidence="2">Excinuclease ABC subunit C</fullName>
    </submittedName>
</protein>
<dbReference type="PROSITE" id="PS50165">
    <property type="entry name" value="UVRC"/>
    <property type="match status" value="1"/>
</dbReference>
<dbReference type="PANTHER" id="PTHR30562">
    <property type="entry name" value="UVRC/OXIDOREDUCTASE"/>
    <property type="match status" value="1"/>
</dbReference>
<dbReference type="InterPro" id="IPR038476">
    <property type="entry name" value="UvrC_RNase_H_dom_sf"/>
</dbReference>
<dbReference type="KEGG" id="caqa:MICH65_0611"/>
<evidence type="ECO:0000259" key="1">
    <source>
        <dbReference type="PROSITE" id="PS50165"/>
    </source>
</evidence>
<evidence type="ECO:0000313" key="3">
    <source>
        <dbReference type="Proteomes" id="UP000463983"/>
    </source>
</evidence>
<dbReference type="Proteomes" id="UP000463983">
    <property type="component" value="Chromosome"/>
</dbReference>
<dbReference type="Gene3D" id="3.30.420.340">
    <property type="entry name" value="UvrC, RNAse H endonuclease domain"/>
    <property type="match status" value="1"/>
</dbReference>
<dbReference type="InterPro" id="IPR050066">
    <property type="entry name" value="UvrABC_protein_C"/>
</dbReference>
<dbReference type="InterPro" id="IPR001162">
    <property type="entry name" value="UvrC_RNase_H_dom"/>
</dbReference>
<organism evidence="2 3">
    <name type="scientific">Candidatus Chazhemtobacterium aquaticus</name>
    <dbReference type="NCBI Taxonomy" id="2715735"/>
    <lineage>
        <taxon>Bacteria</taxon>
        <taxon>Candidatus Chazhemtobacteraceae</taxon>
        <taxon>Candidatus Chazhemtobacterium</taxon>
    </lineage>
</organism>
<name>A0A857NCL0_9BACT</name>
<evidence type="ECO:0000313" key="2">
    <source>
        <dbReference type="EMBL" id="QHO63592.1"/>
    </source>
</evidence>
<dbReference type="PANTHER" id="PTHR30562:SF1">
    <property type="entry name" value="UVRABC SYSTEM PROTEIN C"/>
    <property type="match status" value="1"/>
</dbReference>
<dbReference type="InterPro" id="IPR036876">
    <property type="entry name" value="UVR_dom_sf"/>
</dbReference>
<dbReference type="AlphaFoldDB" id="A0A857NCL0"/>
<reference evidence="3" key="1">
    <citation type="journal article" date="2020" name="Microorganisms">
        <title>Complete Genome of a Member of a New Bacterial Lineage in the Microgenomates Group Reveals an Unusual Nucleotide Composition Disparity Between Two Strands of DNA and Limited Metabolic Potential.</title>
        <authorList>
            <person name="Kadnikov V.V."/>
            <person name="Mardanov A.V."/>
            <person name="Beletsky A.V."/>
            <person name="Karnachuk O.V."/>
            <person name="Ravin N.V."/>
        </authorList>
    </citation>
    <scope>NUCLEOTIDE SEQUENCE [LARGE SCALE GENOMIC DNA]</scope>
</reference>
<dbReference type="EMBL" id="CP047901">
    <property type="protein sequence ID" value="QHO63592.1"/>
    <property type="molecule type" value="Genomic_DNA"/>
</dbReference>
<sequence>MSKDDKSSTYIMVGNEDFPVVSLIRGGEIENFRSVYGPFRTRYEAEMVLKVARNIFKFCQNPPNNGVKRACFYYHIGKCDGACTGLVSKTKYRSKIGYLKRFLNGSSSGLLVSLEKKIRRLAKNEKYEEAEEVRKMYEAVKWATKTRHGLAEFLKDNQTPERAIRELKVMLSSYGIESSLERIEGYDVATTLQMDTVGAMVVFFLGTADKSSYRKFKLDGSNSDTEAMKQMLVRRTRRTDWPRPDLILVDGGRPQLSTALKLIKDVPVIGLAKKEELIVIFYEGKFIEIEMPRRSKGLQLLQQIRDEAHRFGTGYHKQVRDRRSLS</sequence>